<evidence type="ECO:0000313" key="2">
    <source>
        <dbReference type="EMBL" id="KAK0703473.1"/>
    </source>
</evidence>
<dbReference type="EMBL" id="JAUIRO010000008">
    <property type="protein sequence ID" value="KAK0703473.1"/>
    <property type="molecule type" value="Genomic_DNA"/>
</dbReference>
<gene>
    <name evidence="2" type="ORF">B0T26DRAFT_500388</name>
</gene>
<feature type="region of interest" description="Disordered" evidence="1">
    <location>
        <begin position="59"/>
        <end position="108"/>
    </location>
</feature>
<accession>A0AA40DKS8</accession>
<dbReference type="RefSeq" id="XP_060290332.1">
    <property type="nucleotide sequence ID" value="XM_060435371.1"/>
</dbReference>
<name>A0AA40DKS8_9PEZI</name>
<comment type="caution">
    <text evidence="2">The sequence shown here is derived from an EMBL/GenBank/DDBJ whole genome shotgun (WGS) entry which is preliminary data.</text>
</comment>
<dbReference type="AlphaFoldDB" id="A0AA40DKS8"/>
<dbReference type="Proteomes" id="UP001172101">
    <property type="component" value="Unassembled WGS sequence"/>
</dbReference>
<keyword evidence="3" id="KW-1185">Reference proteome</keyword>
<reference evidence="2" key="1">
    <citation type="submission" date="2023-06" db="EMBL/GenBank/DDBJ databases">
        <title>Genome-scale phylogeny and comparative genomics of the fungal order Sordariales.</title>
        <authorList>
            <consortium name="Lawrence Berkeley National Laboratory"/>
            <person name="Hensen N."/>
            <person name="Bonometti L."/>
            <person name="Westerberg I."/>
            <person name="Brannstrom I.O."/>
            <person name="Guillou S."/>
            <person name="Cros-Aarteil S."/>
            <person name="Calhoun S."/>
            <person name="Haridas S."/>
            <person name="Kuo A."/>
            <person name="Mondo S."/>
            <person name="Pangilinan J."/>
            <person name="Riley R."/>
            <person name="LaButti K."/>
            <person name="Andreopoulos B."/>
            <person name="Lipzen A."/>
            <person name="Chen C."/>
            <person name="Yanf M."/>
            <person name="Daum C."/>
            <person name="Ng V."/>
            <person name="Clum A."/>
            <person name="Steindorff A."/>
            <person name="Ohm R."/>
            <person name="Martin F."/>
            <person name="Silar P."/>
            <person name="Natvig D."/>
            <person name="Lalanne C."/>
            <person name="Gautier V."/>
            <person name="Ament-velasquez S.L."/>
            <person name="Kruys A."/>
            <person name="Hutchinson M.I."/>
            <person name="Powell A.J."/>
            <person name="Barry K."/>
            <person name="Miller A.N."/>
            <person name="Grigoriev I.V."/>
            <person name="Debuchy R."/>
            <person name="Gladieux P."/>
            <person name="Thoren M.H."/>
            <person name="Johannesson H."/>
        </authorList>
    </citation>
    <scope>NUCLEOTIDE SEQUENCE</scope>
    <source>
        <strain evidence="2">SMH2392-1A</strain>
    </source>
</reference>
<organism evidence="2 3">
    <name type="scientific">Lasiosphaeria miniovina</name>
    <dbReference type="NCBI Taxonomy" id="1954250"/>
    <lineage>
        <taxon>Eukaryota</taxon>
        <taxon>Fungi</taxon>
        <taxon>Dikarya</taxon>
        <taxon>Ascomycota</taxon>
        <taxon>Pezizomycotina</taxon>
        <taxon>Sordariomycetes</taxon>
        <taxon>Sordariomycetidae</taxon>
        <taxon>Sordariales</taxon>
        <taxon>Lasiosphaeriaceae</taxon>
        <taxon>Lasiosphaeria</taxon>
    </lineage>
</organism>
<evidence type="ECO:0000256" key="1">
    <source>
        <dbReference type="SAM" id="MobiDB-lite"/>
    </source>
</evidence>
<sequence>MGAGAWCLVASCFNTLPNSKYPMPRAPMSPPHAVPRFDAILPRCQIPPQLPARRFGIVETQASSTPAPDSCRSPARCSLPGRRRLGMSRAQPSKPLGPPGYKKQGLGSPSIALLLF</sequence>
<evidence type="ECO:0000313" key="3">
    <source>
        <dbReference type="Proteomes" id="UP001172101"/>
    </source>
</evidence>
<dbReference type="GeneID" id="85318641"/>
<protein>
    <submittedName>
        <fullName evidence="2">Uncharacterized protein</fullName>
    </submittedName>
</protein>
<proteinExistence type="predicted"/>